<reference evidence="3 4" key="1">
    <citation type="submission" date="2019-09" db="EMBL/GenBank/DDBJ databases">
        <title>Sulfurimonas gotlandica sp. nov., a chemoautotrophic and psychrotolerant epsilonproteobacterium isolated from a pelagic redoxcline, and an emended description of the genus Sulfurimonas.</title>
        <authorList>
            <person name="Wang S."/>
            <person name="Jiang L."/>
            <person name="Shao S."/>
        </authorList>
    </citation>
    <scope>NUCLEOTIDE SEQUENCE [LARGE SCALE GENOMIC DNA]</scope>
    <source>
        <strain evidence="3 4">GYSZ_1</strain>
    </source>
</reference>
<comment type="similarity">
    <text evidence="1">Belongs to the universal stress protein A family.</text>
</comment>
<dbReference type="InterPro" id="IPR014729">
    <property type="entry name" value="Rossmann-like_a/b/a_fold"/>
</dbReference>
<keyword evidence="4" id="KW-1185">Reference proteome</keyword>
<dbReference type="Proteomes" id="UP000326944">
    <property type="component" value="Chromosome"/>
</dbReference>
<dbReference type="RefSeq" id="WP_152306923.1">
    <property type="nucleotide sequence ID" value="NZ_CP043617.1"/>
</dbReference>
<evidence type="ECO:0000313" key="3">
    <source>
        <dbReference type="EMBL" id="QFR48980.1"/>
    </source>
</evidence>
<dbReference type="InterPro" id="IPR006016">
    <property type="entry name" value="UspA"/>
</dbReference>
<dbReference type="KEGG" id="sulg:FJR48_04280"/>
<dbReference type="PRINTS" id="PR01438">
    <property type="entry name" value="UNVRSLSTRESS"/>
</dbReference>
<evidence type="ECO:0000256" key="1">
    <source>
        <dbReference type="ARBA" id="ARBA00008791"/>
    </source>
</evidence>
<organism evidence="3 4">
    <name type="scientific">Sulfurimonas lithotrophica</name>
    <dbReference type="NCBI Taxonomy" id="2590022"/>
    <lineage>
        <taxon>Bacteria</taxon>
        <taxon>Pseudomonadati</taxon>
        <taxon>Campylobacterota</taxon>
        <taxon>Epsilonproteobacteria</taxon>
        <taxon>Campylobacterales</taxon>
        <taxon>Sulfurimonadaceae</taxon>
        <taxon>Sulfurimonas</taxon>
    </lineage>
</organism>
<dbReference type="PANTHER" id="PTHR46268:SF6">
    <property type="entry name" value="UNIVERSAL STRESS PROTEIN UP12"/>
    <property type="match status" value="1"/>
</dbReference>
<name>A0A5P8P062_9BACT</name>
<dbReference type="PANTHER" id="PTHR46268">
    <property type="entry name" value="STRESS RESPONSE PROTEIN NHAX"/>
    <property type="match status" value="1"/>
</dbReference>
<dbReference type="Pfam" id="PF00582">
    <property type="entry name" value="Usp"/>
    <property type="match status" value="2"/>
</dbReference>
<dbReference type="EMBL" id="CP043617">
    <property type="protein sequence ID" value="QFR48980.1"/>
    <property type="molecule type" value="Genomic_DNA"/>
</dbReference>
<feature type="domain" description="UspA" evidence="2">
    <location>
        <begin position="146"/>
        <end position="282"/>
    </location>
</feature>
<dbReference type="AlphaFoldDB" id="A0A5P8P062"/>
<dbReference type="OrthoDB" id="5365482at2"/>
<sequence>MDNFKNIVVGLDISKNSLQILKRAFSLANENKSKITIVHAIDTNWLDSILSDINFEDVKDSAKKEIEKEISSFDTNNIEYSIIVDKKDPSSFIINTAKDIQASLVIIGENSKENFETKVFGTTAHKVAQNSNIPLLIIKNNYNNPYENIVAFTDFSKVSLDGIKFSNDFFNKDDIKVVSAYQQASELTLRYYNNYENKDKIQLKIKEKKEEEFRSFVEQNSIKNAQLLEDTYSVKNILSEYVDKNKNDLVVLGSKGINNSSSLLYGSTSSYLMENLNSDILVFVP</sequence>
<accession>A0A5P8P062</accession>
<dbReference type="SUPFAM" id="SSF52402">
    <property type="entry name" value="Adenine nucleotide alpha hydrolases-like"/>
    <property type="match status" value="2"/>
</dbReference>
<protein>
    <recommendedName>
        <fullName evidence="2">UspA domain-containing protein</fullName>
    </recommendedName>
</protein>
<evidence type="ECO:0000259" key="2">
    <source>
        <dbReference type="Pfam" id="PF00582"/>
    </source>
</evidence>
<dbReference type="InterPro" id="IPR006015">
    <property type="entry name" value="Universal_stress_UspA"/>
</dbReference>
<feature type="domain" description="UspA" evidence="2">
    <location>
        <begin position="4"/>
        <end position="139"/>
    </location>
</feature>
<gene>
    <name evidence="3" type="ORF">FJR48_04280</name>
</gene>
<dbReference type="CDD" id="cd00293">
    <property type="entry name" value="USP-like"/>
    <property type="match status" value="2"/>
</dbReference>
<evidence type="ECO:0000313" key="4">
    <source>
        <dbReference type="Proteomes" id="UP000326944"/>
    </source>
</evidence>
<dbReference type="Gene3D" id="3.40.50.620">
    <property type="entry name" value="HUPs"/>
    <property type="match status" value="2"/>
</dbReference>
<proteinExistence type="inferred from homology"/>